<comment type="caution">
    <text evidence="1">The sequence shown here is derived from an EMBL/GenBank/DDBJ whole genome shotgun (WGS) entry which is preliminary data.</text>
</comment>
<organism evidence="1 2">
    <name type="scientific">Harenicola maris</name>
    <dbReference type="NCBI Taxonomy" id="2841044"/>
    <lineage>
        <taxon>Bacteria</taxon>
        <taxon>Pseudomonadati</taxon>
        <taxon>Pseudomonadota</taxon>
        <taxon>Alphaproteobacteria</taxon>
        <taxon>Rhodobacterales</taxon>
        <taxon>Paracoccaceae</taxon>
        <taxon>Harenicola</taxon>
    </lineage>
</organism>
<dbReference type="InterPro" id="IPR040442">
    <property type="entry name" value="Pyrv_kinase-like_dom_sf"/>
</dbReference>
<dbReference type="GO" id="GO:0016829">
    <property type="term" value="F:lyase activity"/>
    <property type="evidence" value="ECO:0007669"/>
    <property type="project" value="UniProtKB-KW"/>
</dbReference>
<proteinExistence type="predicted"/>
<dbReference type="EMBL" id="JADQAZ010000001">
    <property type="protein sequence ID" value="MBT0956987.1"/>
    <property type="molecule type" value="Genomic_DNA"/>
</dbReference>
<reference evidence="1 2" key="1">
    <citation type="journal article" date="2021" name="Arch. Microbiol.">
        <title>Harenicola maris gen. nov., sp. nov. isolated from the Sea of Japan shallow sediments.</title>
        <authorList>
            <person name="Romanenko L.A."/>
            <person name="Kurilenko V.V."/>
            <person name="Chernysheva N.Y."/>
            <person name="Tekutyeva L.A."/>
            <person name="Velansky P.V."/>
            <person name="Svetashev V.I."/>
            <person name="Isaeva M.P."/>
        </authorList>
    </citation>
    <scope>NUCLEOTIDE SEQUENCE [LARGE SCALE GENOMIC DNA]</scope>
    <source>
        <strain evidence="1 2">KMM 3653</strain>
    </source>
</reference>
<dbReference type="SUPFAM" id="SSF51621">
    <property type="entry name" value="Phosphoenolpyruvate/pyruvate domain"/>
    <property type="match status" value="1"/>
</dbReference>
<dbReference type="RefSeq" id="WP_327793165.1">
    <property type="nucleotide sequence ID" value="NZ_JADQAZ010000001.1"/>
</dbReference>
<dbReference type="PANTHER" id="PTHR42905:SF16">
    <property type="entry name" value="CARBOXYPHOSPHONOENOLPYRUVATE PHOSPHONOMUTASE-LIKE PROTEIN (AFU_ORTHOLOGUE AFUA_5G07230)"/>
    <property type="match status" value="1"/>
</dbReference>
<keyword evidence="1" id="KW-0456">Lyase</keyword>
<evidence type="ECO:0000313" key="2">
    <source>
        <dbReference type="Proteomes" id="UP001315686"/>
    </source>
</evidence>
<dbReference type="Proteomes" id="UP001315686">
    <property type="component" value="Unassembled WGS sequence"/>
</dbReference>
<dbReference type="Pfam" id="PF13714">
    <property type="entry name" value="PEP_mutase"/>
    <property type="match status" value="1"/>
</dbReference>
<keyword evidence="2" id="KW-1185">Reference proteome</keyword>
<dbReference type="Gene3D" id="3.20.20.60">
    <property type="entry name" value="Phosphoenolpyruvate-binding domains"/>
    <property type="match status" value="1"/>
</dbReference>
<dbReference type="InterPro" id="IPR039556">
    <property type="entry name" value="ICL/PEPM"/>
</dbReference>
<dbReference type="CDD" id="cd00377">
    <property type="entry name" value="ICL_PEPM"/>
    <property type="match status" value="1"/>
</dbReference>
<name>A0AAP2CPS1_9RHOB</name>
<dbReference type="PANTHER" id="PTHR42905">
    <property type="entry name" value="PHOSPHOENOLPYRUVATE CARBOXYLASE"/>
    <property type="match status" value="1"/>
</dbReference>
<protein>
    <submittedName>
        <fullName evidence="1">Isocitrate lyase/phosphoenolpyruvate mutase family protein</fullName>
    </submittedName>
</protein>
<sequence>MSSFRALHRPGAPFVLANVWDIGSARVMAALGAQALATSSAGFGFTRGLADGGKLGRDASLAHAQEIVAATPLPVQGDFEDGFGEAPDVVAETVRLSGEIGLAGICVEDTALPGQGFYEFDLAVERIRAGAAAARALPRDFMFCARADGLLTGGYDLPEALRRIKAFAEAGADVLYAPMPTSMADLAAICAATDKPVNALAAGPFTQVPLADYAAAGAARISLGSSLARATQRVLIDAGSAVLQGDFSGLTPSAPAAEVDPLLQKGARNAG</sequence>
<accession>A0AAP2CPS1</accession>
<dbReference type="AlphaFoldDB" id="A0AAP2CPS1"/>
<dbReference type="InterPro" id="IPR015813">
    <property type="entry name" value="Pyrv/PenolPyrv_kinase-like_dom"/>
</dbReference>
<gene>
    <name evidence="1" type="ORF">IV417_06290</name>
</gene>
<evidence type="ECO:0000313" key="1">
    <source>
        <dbReference type="EMBL" id="MBT0956987.1"/>
    </source>
</evidence>